<dbReference type="EMBL" id="CYGY02000109">
    <property type="protein sequence ID" value="SIT51181.1"/>
    <property type="molecule type" value="Genomic_DNA"/>
</dbReference>
<organism evidence="1 2">
    <name type="scientific">Paraburkholderia piptadeniae</name>
    <dbReference type="NCBI Taxonomy" id="1701573"/>
    <lineage>
        <taxon>Bacteria</taxon>
        <taxon>Pseudomonadati</taxon>
        <taxon>Pseudomonadota</taxon>
        <taxon>Betaproteobacteria</taxon>
        <taxon>Burkholderiales</taxon>
        <taxon>Burkholderiaceae</taxon>
        <taxon>Paraburkholderia</taxon>
    </lineage>
</organism>
<keyword evidence="2" id="KW-1185">Reference proteome</keyword>
<protein>
    <submittedName>
        <fullName evidence="1">Uncharacterized protein</fullName>
    </submittedName>
</protein>
<proteinExistence type="predicted"/>
<sequence length="101" mass="11590">MVSKVHRLAVGVIARVILRQQVRFLRIQNADVRSTPRSGRSHPGLDRLFRVELDPWSFASTRRARHAPKAAVTLTREEIEKSLEGDWLKARCRPDVRLALP</sequence>
<evidence type="ECO:0000313" key="2">
    <source>
        <dbReference type="Proteomes" id="UP000195569"/>
    </source>
</evidence>
<reference evidence="1" key="1">
    <citation type="submission" date="2016-12" db="EMBL/GenBank/DDBJ databases">
        <authorList>
            <person name="Moulin L."/>
        </authorList>
    </citation>
    <scope>NUCLEOTIDE SEQUENCE [LARGE SCALE GENOMIC DNA]</scope>
    <source>
        <strain evidence="1">STM 7183</strain>
    </source>
</reference>
<comment type="caution">
    <text evidence="1">The sequence shown here is derived from an EMBL/GenBank/DDBJ whole genome shotgun (WGS) entry which is preliminary data.</text>
</comment>
<name>A0A1N7SUL4_9BURK</name>
<accession>A0A1N7SUL4</accession>
<gene>
    <name evidence="1" type="ORF">BN2476_1090001</name>
</gene>
<dbReference type="AlphaFoldDB" id="A0A1N7SUL4"/>
<evidence type="ECO:0000313" key="1">
    <source>
        <dbReference type="EMBL" id="SIT51181.1"/>
    </source>
</evidence>
<dbReference type="Proteomes" id="UP000195569">
    <property type="component" value="Unassembled WGS sequence"/>
</dbReference>